<reference evidence="2 3" key="1">
    <citation type="submission" date="2019-10" db="EMBL/GenBank/DDBJ databases">
        <title>Rubrobacter sp nov SCSIO 52090 isolated from a deep-sea sediment in the South China Sea.</title>
        <authorList>
            <person name="Chen R.W."/>
        </authorList>
    </citation>
    <scope>NUCLEOTIDE SEQUENCE [LARGE SCALE GENOMIC DNA]</scope>
    <source>
        <strain evidence="2 3">SCSIO 52909</strain>
    </source>
</reference>
<protein>
    <submittedName>
        <fullName evidence="2">Uncharacterized protein</fullName>
    </submittedName>
</protein>
<keyword evidence="3" id="KW-1185">Reference proteome</keyword>
<dbReference type="AlphaFoldDB" id="A0A6G8QB82"/>
<dbReference type="Proteomes" id="UP000501452">
    <property type="component" value="Chromosome"/>
</dbReference>
<evidence type="ECO:0000256" key="1">
    <source>
        <dbReference type="SAM" id="MobiDB-lite"/>
    </source>
</evidence>
<feature type="region of interest" description="Disordered" evidence="1">
    <location>
        <begin position="219"/>
        <end position="250"/>
    </location>
</feature>
<feature type="compositionally biased region" description="Polar residues" evidence="1">
    <location>
        <begin position="53"/>
        <end position="65"/>
    </location>
</feature>
<accession>A0A6G8QB82</accession>
<feature type="compositionally biased region" description="Basic and acidic residues" evidence="1">
    <location>
        <begin position="11"/>
        <end position="31"/>
    </location>
</feature>
<feature type="compositionally biased region" description="Low complexity" evidence="1">
    <location>
        <begin position="226"/>
        <end position="248"/>
    </location>
</feature>
<evidence type="ECO:0000313" key="3">
    <source>
        <dbReference type="Proteomes" id="UP000501452"/>
    </source>
</evidence>
<feature type="region of interest" description="Disordered" evidence="1">
    <location>
        <begin position="1"/>
        <end position="77"/>
    </location>
</feature>
<sequence length="374" mass="38567">MLSDGPQAARFEFEAEEVKQDPEPKPEPEAAEKEEDPGPSVRPGYSLVGDPSGSLSVEVPSSWSCETGEDSEGPGGENSWSYYAGEYLSASITTARSLDAWYGPASDSKGSGAYMVASETLANQYTDDELIYSLLHQKKQTNCTAGPSQEIDHPPYSGKVQTWFDCNGLGTDYYVFAAAPEGRACVVVGGARVVAGASGADQDAVEHIVDSFEVDCGSLPPSAPLESEATNSASASASSTPSASPEPSDLSCEEIQAILNSEAPGIEALTPEELLACGLSPEAIDPCEGNPDPNCGENLPEGSYPSINGPESPEPSSPEPSSPEPSSPEPSSPDPSSPPSAGGDIDCDEVDGPIETPPGDPDNLDGDGDGLACE</sequence>
<proteinExistence type="predicted"/>
<gene>
    <name evidence="2" type="ORF">GBA63_14710</name>
</gene>
<feature type="region of interest" description="Disordered" evidence="1">
    <location>
        <begin position="285"/>
        <end position="374"/>
    </location>
</feature>
<dbReference type="KEGG" id="rub:GBA63_14710"/>
<evidence type="ECO:0000313" key="2">
    <source>
        <dbReference type="EMBL" id="QIN83745.1"/>
    </source>
</evidence>
<feature type="compositionally biased region" description="Pro residues" evidence="1">
    <location>
        <begin position="312"/>
        <end position="338"/>
    </location>
</feature>
<dbReference type="EMBL" id="CP045119">
    <property type="protein sequence ID" value="QIN83745.1"/>
    <property type="molecule type" value="Genomic_DNA"/>
</dbReference>
<dbReference type="RefSeq" id="WP_166177308.1">
    <property type="nucleotide sequence ID" value="NZ_CP045119.1"/>
</dbReference>
<name>A0A6G8QB82_9ACTN</name>
<organism evidence="2 3">
    <name type="scientific">Rubrobacter tropicus</name>
    <dbReference type="NCBI Taxonomy" id="2653851"/>
    <lineage>
        <taxon>Bacteria</taxon>
        <taxon>Bacillati</taxon>
        <taxon>Actinomycetota</taxon>
        <taxon>Rubrobacteria</taxon>
        <taxon>Rubrobacterales</taxon>
        <taxon>Rubrobacteraceae</taxon>
        <taxon>Rubrobacter</taxon>
    </lineage>
</organism>